<dbReference type="Pfam" id="PF00073">
    <property type="entry name" value="Rhv"/>
    <property type="match status" value="2"/>
</dbReference>
<keyword evidence="11" id="KW-0548">Nucleotidyltransferase</keyword>
<dbReference type="InterPro" id="IPR000605">
    <property type="entry name" value="Helicase_SF3_ssDNA/RNA_vir"/>
</dbReference>
<dbReference type="SUPFAM" id="SSF88633">
    <property type="entry name" value="Positive stranded ssRNA viruses"/>
    <property type="match status" value="2"/>
</dbReference>
<reference evidence="27" key="1">
    <citation type="journal article" date="2018" name="Nature">
        <title>The evolutionary history of vertebrate RNA viruses.</title>
        <authorList>
            <person name="Shi M."/>
            <person name="Lin X.D."/>
            <person name="Chen X."/>
            <person name="Tian J.H."/>
            <person name="Chen L.J."/>
            <person name="Li K."/>
            <person name="Wang W."/>
            <person name="Eden J.S."/>
            <person name="Shen J.J."/>
            <person name="Liu L."/>
            <person name="Holmes E.C."/>
            <person name="Zhang Y.Z."/>
        </authorList>
    </citation>
    <scope>NUCLEOTIDE SEQUENCE</scope>
    <source>
        <strain evidence="27">YXMC111438</strain>
    </source>
</reference>
<keyword evidence="23" id="KW-1133">Transmembrane helix</keyword>
<accession>A0A2P1GNK4</accession>
<evidence type="ECO:0000256" key="7">
    <source>
        <dbReference type="ARBA" id="ARBA00022553"/>
    </source>
</evidence>
<evidence type="ECO:0000256" key="4">
    <source>
        <dbReference type="ARBA" id="ARBA00020107"/>
    </source>
</evidence>
<evidence type="ECO:0000256" key="14">
    <source>
        <dbReference type="ARBA" id="ARBA00022806"/>
    </source>
</evidence>
<feature type="compositionally biased region" description="Polar residues" evidence="22">
    <location>
        <begin position="485"/>
        <end position="495"/>
    </location>
</feature>
<feature type="domain" description="RdRp catalytic" evidence="24">
    <location>
        <begin position="2021"/>
        <end position="2137"/>
    </location>
</feature>
<dbReference type="InterPro" id="IPR033703">
    <property type="entry name" value="Rhv-like"/>
</dbReference>
<dbReference type="Gene3D" id="1.20.960.20">
    <property type="match status" value="1"/>
</dbReference>
<evidence type="ECO:0000256" key="22">
    <source>
        <dbReference type="SAM" id="MobiDB-lite"/>
    </source>
</evidence>
<dbReference type="Pfam" id="PF00548">
    <property type="entry name" value="Peptidase_C3"/>
    <property type="match status" value="1"/>
</dbReference>
<dbReference type="GO" id="GO:0003723">
    <property type="term" value="F:RNA binding"/>
    <property type="evidence" value="ECO:0007669"/>
    <property type="project" value="InterPro"/>
</dbReference>
<keyword evidence="17" id="KW-0946">Virion</keyword>
<dbReference type="GO" id="GO:0004197">
    <property type="term" value="F:cysteine-type endopeptidase activity"/>
    <property type="evidence" value="ECO:0007669"/>
    <property type="project" value="InterPro"/>
</dbReference>
<evidence type="ECO:0000256" key="3">
    <source>
        <dbReference type="ARBA" id="ARBA00004551"/>
    </source>
</evidence>
<proteinExistence type="predicted"/>
<dbReference type="CDD" id="cd00205">
    <property type="entry name" value="rhv_like"/>
    <property type="match status" value="2"/>
</dbReference>
<evidence type="ECO:0000256" key="9">
    <source>
        <dbReference type="ARBA" id="ARBA00022670"/>
    </source>
</evidence>
<evidence type="ECO:0000256" key="20">
    <source>
        <dbReference type="ARBA" id="ARBA00023136"/>
    </source>
</evidence>
<keyword evidence="16" id="KW-0067">ATP-binding</keyword>
<dbReference type="InterPro" id="IPR001676">
    <property type="entry name" value="Picornavirus_capsid"/>
</dbReference>
<feature type="domain" description="Peptidase C3" evidence="26">
    <location>
        <begin position="1581"/>
        <end position="1784"/>
    </location>
</feature>
<keyword evidence="18" id="KW-1043">Host membrane</keyword>
<evidence type="ECO:0000256" key="1">
    <source>
        <dbReference type="ARBA" id="ARBA00004192"/>
    </source>
</evidence>
<dbReference type="GO" id="GO:0005198">
    <property type="term" value="F:structural molecule activity"/>
    <property type="evidence" value="ECO:0007669"/>
    <property type="project" value="InterPro"/>
</dbReference>
<evidence type="ECO:0000256" key="12">
    <source>
        <dbReference type="ARBA" id="ARBA00022741"/>
    </source>
</evidence>
<evidence type="ECO:0000259" key="26">
    <source>
        <dbReference type="PROSITE" id="PS51874"/>
    </source>
</evidence>
<dbReference type="InterPro" id="IPR043504">
    <property type="entry name" value="Peptidase_S1_PA_chymotrypsin"/>
</dbReference>
<evidence type="ECO:0000256" key="21">
    <source>
        <dbReference type="ARBA" id="ARBA00023200"/>
    </source>
</evidence>
<feature type="region of interest" description="Disordered" evidence="22">
    <location>
        <begin position="474"/>
        <end position="520"/>
    </location>
</feature>
<evidence type="ECO:0000256" key="15">
    <source>
        <dbReference type="ARBA" id="ARBA00022807"/>
    </source>
</evidence>
<dbReference type="InterPro" id="IPR043502">
    <property type="entry name" value="DNA/RNA_pol_sf"/>
</dbReference>
<dbReference type="Pfam" id="PF00680">
    <property type="entry name" value="RdRP_1"/>
    <property type="match status" value="1"/>
</dbReference>
<feature type="transmembrane region" description="Helical" evidence="23">
    <location>
        <begin position="877"/>
        <end position="894"/>
    </location>
</feature>
<protein>
    <recommendedName>
        <fullName evidence="4">Genome polyprotein</fullName>
    </recommendedName>
</protein>
<keyword evidence="9" id="KW-0645">Protease</keyword>
<dbReference type="GO" id="GO:0006508">
    <property type="term" value="P:proteolysis"/>
    <property type="evidence" value="ECO:0007669"/>
    <property type="project" value="UniProtKB-KW"/>
</dbReference>
<evidence type="ECO:0000256" key="2">
    <source>
        <dbReference type="ARBA" id="ARBA00004328"/>
    </source>
</evidence>
<evidence type="ECO:0000256" key="6">
    <source>
        <dbReference type="ARBA" id="ARBA00022520"/>
    </source>
</evidence>
<evidence type="ECO:0000256" key="8">
    <source>
        <dbReference type="ARBA" id="ARBA00022561"/>
    </source>
</evidence>
<dbReference type="InterPro" id="IPR001205">
    <property type="entry name" value="RNA-dir_pol_C"/>
</dbReference>
<keyword evidence="10" id="KW-0808">Transferase</keyword>
<dbReference type="PROSITE" id="PS50507">
    <property type="entry name" value="RDRP_SSRNA_POS"/>
    <property type="match status" value="1"/>
</dbReference>
<keyword evidence="23" id="KW-0812">Transmembrane</keyword>
<comment type="subcellular location">
    <subcellularLocation>
        <location evidence="1">Host cytoplasm</location>
    </subcellularLocation>
    <subcellularLocation>
        <location evidence="3">Host membrane</location>
    </subcellularLocation>
    <subcellularLocation>
        <location evidence="2">Virion</location>
    </subcellularLocation>
</comment>
<dbReference type="InterPro" id="IPR043128">
    <property type="entry name" value="Rev_trsase/Diguanyl_cyclase"/>
</dbReference>
<keyword evidence="5" id="KW-0696">RNA-directed RNA polymerase</keyword>
<dbReference type="CDD" id="cd23193">
    <property type="entry name" value="ps-ssRNA_Picornaviridae"/>
    <property type="match status" value="1"/>
</dbReference>
<keyword evidence="13" id="KW-0378">Hydrolase</keyword>
<dbReference type="InterPro" id="IPR044067">
    <property type="entry name" value="PCV_3C_PRO"/>
</dbReference>
<evidence type="ECO:0000313" key="27">
    <source>
        <dbReference type="EMBL" id="AVM87409.1"/>
    </source>
</evidence>
<name>A0A2P1GNK4_9VIRU</name>
<keyword evidence="6" id="KW-0191">Covalent protein-RNA linkage</keyword>
<organism evidence="27">
    <name type="scientific">Wenling lepidotrigla picornavirus</name>
    <dbReference type="NCBI Taxonomy" id="2116209"/>
    <lineage>
        <taxon>Viruses</taxon>
        <taxon>Riboviria</taxon>
        <taxon>Orthornavirae</taxon>
        <taxon>Pisuviricota</taxon>
        <taxon>Pisoniviricetes</taxon>
        <taxon>Picornavirales</taxon>
    </lineage>
</organism>
<sequence>MDLLKNVSSTVSSLLAAPAQEQMTSASDRVGGVMSTNASSVSQATAKTKYGFFPPKDNDDRFFCQATEVTTSETNKMKFVELAAADWATSHGEGHEVLTISLPNAFYADTTFPAHGPTRPWHSMRSDFDFELQVNAVTGCVGALLMIYVPPGVNHTKTEIKTFRMYPSAEVNIGTDTTAKLHIPYTNFRNYASTDGTELGSIKVFVWCPLVTPASTPGTITCALYGSMSSLQLQCPRPQGPTRNRIEIAAGPGTMNLANARETRLSASVALNGESVANDPTTSGSARAIRSIKELTTVYTVLKASDTLTTPWEVSQTRGTDIYTSSYGVQSLTAFTDFLANGYTYWRGSIVFRVTVYSSVLHKGRLRVAVFPTPKNEAQGAYTYAQSANAFYKVLDIGLNPSVELVIPYSKNAWLTNMADYAGRISIFVSSRLSTSTNCAPRVRFMVEMKFGEDVELCVPIDRGVVYQNNDDDDLTDWGTHESPGDSNVTDSIVDSSTTGAASTAGLSATGQESDKPGSDMPVAVAPRFLNAIIKDIKVTRADHMKCQVIFGRAQYLGQYTSAASVAHKYIMPVPTSGFFAFLKMFAYWNGDLNIHILNTTSAAASIAHSYVEELTTSEALLSTLGEVVVPAGQAYTITVPYYWHNPARPTQGTQSLGSLYTFPNASGIIKVWISFKTISLFQPIATPKIATLRTYLRENWDTENTHPYQHGINMLAYQKKWDEPLLDMCRYNPRRKLAACPNYKAFEAMTEDEATYKEYVKDLTKDGDVEKNPGPLCSLVYLDRGLYRHYGVKWQELVFHMNSENVLEAAVLGKVQIGFSPWHPGWVIEEHMDITQMRLDAIMESVGMETYFTAANNCESYAKEALGIYSITQSRALAIFGMIICAATSAYLIPQGPGERIKTSCKAVKEAAETAWSKVTAFFSEQLLEGIKCTVVKTVARMFVRVICYGICFCSSPGLLTGAAVGTLMAMDVAGIEGVSTVVKDMCAALLEGDLAGCVEAISTIIQKNDSDRSVLVAEATKQIRQLTSAVDDFAGKVVEDAPNDPFRLFNSGTNAARNLDWWINMISRFFGWLKSFFSIDNSQLAIDWLTDHKTRVSQILVNADALISEAREGSSLRNKTFQDSVKLSIKEVTTLKHICLTAQCTDVMHQSGLLLSKLQRIPNPQTTDGEVVRMEPIGIWVSGGAGCGKSAFTYELLLQLKEWMVKRKLEIKDNGVYTTPSGSDHMDGYEGQWLHVIDDMAQNRDEKDVGFICQMISTVPWMPPQAALEDKGVKYSSQVVIATTNRSGFETSVLWDSGAFSRRFPFKFLLRANLAAQNSDGRLDLESATKNGLVSSGAAWELSRDLTNKSFKKCSMDALVNEIGLELERKINMHAILAKKYEPLKGTSSTRPQQIDWDSIINTLKVCNNKCAQPDGESDEEDAFLPNTTKKIDDHFKTEKQEEIKLKEAFAELEANGEETPFESLKSNRTAQQKIRAVPSTITKWFEEKLAKTKAWWEKNKWWFISFGIVGTVVSTIATVYGLYRSTRTWAMEDVVKEAMIRRTVDTVQLDIPDPQRPYNPLAGPGARTKESRRVNLKLVPDGPNPSEYSHMFKCGVNLAVQGKNVYAMAIGPHRVLTYKHYLKRCGGVIDQLTWSGLEYKPQVEDYDVTEVDIEDEHGVVIESDYVYLDFHKLPFQMKSALKYLAEPDWGRDGVAIMCHKSGNYGQACVDIQKAQEYCVGFAEGVRVQSDGVSYRTVSFAGMCGAMIIQKIEGAWKIVAMHHAGNRETHGFGFRIRTLPEPQGIVIKKEPAPSTHYTPTKTKIRKSPLYGIVETHMQPAPLSARDGRLEVETENLVKMAAEKYRVNIYEVDEKVMDEVSLEVTRNLFAATGRCSNWTIEQALSGDGMNPIDMQTSPGKKYVDRGLKKKDLFWKDAAGNWEVHPMFRDDVNKMLDDIDRGKAHTVFAATLKDELRPNEKVAQGKTRCIEACPVDFTVAFRMIFGRLYNQIYKSDAMQTGLAVGADPHLDFHGIITNMLPTWFAVDFSRFDGSLSEQLMRVAGEVMCAPLDDPELGMKALMPVLTSTHWVHDELWTVHGGMPSGSPCTTVLNSLCNLLVIKYSLLKSGITDLSEARVVTYGDDVLGSFTGEFDSAQFVQVIKDSFGMDATSANKATTEVLIDPKEATFLKRYFRFFPDTKFYTGVLDLESMLQKIQYCHGIAQFKQQFESFLIELVLHGPDTYTSVIELARHALDKHGIYSPPYDVMWKRAYNLLFE</sequence>
<keyword evidence="20 23" id="KW-0472">Membrane</keyword>
<evidence type="ECO:0000256" key="23">
    <source>
        <dbReference type="SAM" id="Phobius"/>
    </source>
</evidence>
<evidence type="ECO:0000256" key="17">
    <source>
        <dbReference type="ARBA" id="ARBA00022844"/>
    </source>
</evidence>
<keyword evidence="7" id="KW-0597">Phosphoprotein</keyword>
<keyword evidence="12" id="KW-0547">Nucleotide-binding</keyword>
<dbReference type="SUPFAM" id="SSF56672">
    <property type="entry name" value="DNA/RNA polymerases"/>
    <property type="match status" value="1"/>
</dbReference>
<dbReference type="Gene3D" id="2.40.10.10">
    <property type="entry name" value="Trypsin-like serine proteases"/>
    <property type="match status" value="1"/>
</dbReference>
<dbReference type="InterPro" id="IPR029053">
    <property type="entry name" value="Viral_coat"/>
</dbReference>
<keyword evidence="15" id="KW-0788">Thiol protease</keyword>
<evidence type="ECO:0000256" key="19">
    <source>
        <dbReference type="ARBA" id="ARBA00022953"/>
    </source>
</evidence>
<dbReference type="EMBL" id="MG600079">
    <property type="protein sequence ID" value="AVM87409.1"/>
    <property type="molecule type" value="Genomic_RNA"/>
</dbReference>
<evidence type="ECO:0000256" key="5">
    <source>
        <dbReference type="ARBA" id="ARBA00022484"/>
    </source>
</evidence>
<dbReference type="PROSITE" id="PS51218">
    <property type="entry name" value="SF3_HELICASE_2"/>
    <property type="match status" value="1"/>
</dbReference>
<dbReference type="InterPro" id="IPR014759">
    <property type="entry name" value="Helicase_SF3_ssRNA_vir"/>
</dbReference>
<keyword evidence="19" id="KW-0693">Viral RNA replication</keyword>
<feature type="compositionally biased region" description="Low complexity" evidence="22">
    <location>
        <begin position="496"/>
        <end position="511"/>
    </location>
</feature>
<dbReference type="SUPFAM" id="SSF50494">
    <property type="entry name" value="Trypsin-like serine proteases"/>
    <property type="match status" value="1"/>
</dbReference>
<dbReference type="PROSITE" id="PS51874">
    <property type="entry name" value="PCV_3C_PRO"/>
    <property type="match status" value="1"/>
</dbReference>
<dbReference type="InterPro" id="IPR000199">
    <property type="entry name" value="Peptidase_C3A/C3B_picornavir"/>
</dbReference>
<dbReference type="GO" id="GO:0003724">
    <property type="term" value="F:RNA helicase activity"/>
    <property type="evidence" value="ECO:0007669"/>
    <property type="project" value="InterPro"/>
</dbReference>
<dbReference type="GO" id="GO:0039694">
    <property type="term" value="P:viral RNA genome replication"/>
    <property type="evidence" value="ECO:0007669"/>
    <property type="project" value="InterPro"/>
</dbReference>
<evidence type="ECO:0000256" key="10">
    <source>
        <dbReference type="ARBA" id="ARBA00022679"/>
    </source>
</evidence>
<dbReference type="GO" id="GO:0005524">
    <property type="term" value="F:ATP binding"/>
    <property type="evidence" value="ECO:0007669"/>
    <property type="project" value="UniProtKB-KW"/>
</dbReference>
<dbReference type="InterPro" id="IPR009003">
    <property type="entry name" value="Peptidase_S1_PA"/>
</dbReference>
<dbReference type="GO" id="GO:0019028">
    <property type="term" value="C:viral capsid"/>
    <property type="evidence" value="ECO:0007669"/>
    <property type="project" value="UniProtKB-KW"/>
</dbReference>
<keyword evidence="8" id="KW-0167">Capsid protein</keyword>
<dbReference type="GO" id="GO:0033644">
    <property type="term" value="C:host cell membrane"/>
    <property type="evidence" value="ECO:0007669"/>
    <property type="project" value="UniProtKB-SubCell"/>
</dbReference>
<feature type="domain" description="SF3 helicase" evidence="25">
    <location>
        <begin position="1160"/>
        <end position="1327"/>
    </location>
</feature>
<dbReference type="Gene3D" id="3.30.70.270">
    <property type="match status" value="1"/>
</dbReference>
<keyword evidence="14" id="KW-0347">Helicase</keyword>
<dbReference type="InterPro" id="IPR007094">
    <property type="entry name" value="RNA-dir_pol_PSvirus"/>
</dbReference>
<evidence type="ECO:0000256" key="16">
    <source>
        <dbReference type="ARBA" id="ARBA00022840"/>
    </source>
</evidence>
<dbReference type="Pfam" id="PF00910">
    <property type="entry name" value="RNA_helicase"/>
    <property type="match status" value="1"/>
</dbReference>
<evidence type="ECO:0000256" key="11">
    <source>
        <dbReference type="ARBA" id="ARBA00022695"/>
    </source>
</evidence>
<keyword evidence="21" id="KW-1035">Host cytoplasm</keyword>
<evidence type="ECO:0000259" key="25">
    <source>
        <dbReference type="PROSITE" id="PS51218"/>
    </source>
</evidence>
<dbReference type="GO" id="GO:0006351">
    <property type="term" value="P:DNA-templated transcription"/>
    <property type="evidence" value="ECO:0007669"/>
    <property type="project" value="InterPro"/>
</dbReference>
<dbReference type="GO" id="GO:0003968">
    <property type="term" value="F:RNA-directed RNA polymerase activity"/>
    <property type="evidence" value="ECO:0007669"/>
    <property type="project" value="UniProtKB-KW"/>
</dbReference>
<evidence type="ECO:0000256" key="18">
    <source>
        <dbReference type="ARBA" id="ARBA00022870"/>
    </source>
</evidence>
<dbReference type="Gene3D" id="2.60.120.20">
    <property type="match status" value="3"/>
</dbReference>
<evidence type="ECO:0000256" key="13">
    <source>
        <dbReference type="ARBA" id="ARBA00022801"/>
    </source>
</evidence>
<evidence type="ECO:0000259" key="24">
    <source>
        <dbReference type="PROSITE" id="PS50507"/>
    </source>
</evidence>